<protein>
    <recommendedName>
        <fullName evidence="7">TAFII55 protein conserved region domain-containing protein</fullName>
    </recommendedName>
</protein>
<dbReference type="CDD" id="cd08047">
    <property type="entry name" value="TAF7"/>
    <property type="match status" value="1"/>
</dbReference>
<dbReference type="eggNOG" id="KOG4011">
    <property type="taxonomic scope" value="Eukaryota"/>
</dbReference>
<dbReference type="GO" id="GO:0016251">
    <property type="term" value="F:RNA polymerase II general transcription initiation factor activity"/>
    <property type="evidence" value="ECO:0007669"/>
    <property type="project" value="TreeGrafter"/>
</dbReference>
<dbReference type="GO" id="GO:0005669">
    <property type="term" value="C:transcription factor TFIID complex"/>
    <property type="evidence" value="ECO:0007669"/>
    <property type="project" value="InterPro"/>
</dbReference>
<reference evidence="8 9" key="1">
    <citation type="journal article" date="2011" name="Proc. Natl. Acad. Sci. U.S.A.">
        <title>Comparative genomics of xylose-fermenting fungi for enhanced biofuel production.</title>
        <authorList>
            <person name="Wohlbach D.J."/>
            <person name="Kuo A."/>
            <person name="Sato T.K."/>
            <person name="Potts K.M."/>
            <person name="Salamov A.A."/>
            <person name="LaButti K.M."/>
            <person name="Sun H."/>
            <person name="Clum A."/>
            <person name="Pangilinan J.L."/>
            <person name="Lindquist E.A."/>
            <person name="Lucas S."/>
            <person name="Lapidus A."/>
            <person name="Jin M."/>
            <person name="Gunawan C."/>
            <person name="Balan V."/>
            <person name="Dale B.E."/>
            <person name="Jeffries T.W."/>
            <person name="Zinkel R."/>
            <person name="Barry K.W."/>
            <person name="Grigoriev I.V."/>
            <person name="Gasch A.P."/>
        </authorList>
    </citation>
    <scope>NUCLEOTIDE SEQUENCE [LARGE SCALE GENOMIC DNA]</scope>
    <source>
        <strain evidence="9">NRRL Y-27907 / 11-Y1</strain>
    </source>
</reference>
<organism evidence="9">
    <name type="scientific">Spathaspora passalidarum (strain NRRL Y-27907 / 11-Y1)</name>
    <dbReference type="NCBI Taxonomy" id="619300"/>
    <lineage>
        <taxon>Eukaryota</taxon>
        <taxon>Fungi</taxon>
        <taxon>Dikarya</taxon>
        <taxon>Ascomycota</taxon>
        <taxon>Saccharomycotina</taxon>
        <taxon>Pichiomycetes</taxon>
        <taxon>Debaryomycetaceae</taxon>
        <taxon>Spathaspora</taxon>
    </lineage>
</organism>
<keyword evidence="9" id="KW-1185">Reference proteome</keyword>
<dbReference type="InterPro" id="IPR037817">
    <property type="entry name" value="TAF7"/>
</dbReference>
<proteinExistence type="inferred from homology"/>
<evidence type="ECO:0000256" key="1">
    <source>
        <dbReference type="ARBA" id="ARBA00004123"/>
    </source>
</evidence>
<dbReference type="InterPro" id="IPR006751">
    <property type="entry name" value="TAFII55_prot_cons_reg"/>
</dbReference>
<gene>
    <name evidence="8" type="ORF">SPAPADRAFT_71151</name>
</gene>
<feature type="domain" description="TAFII55 protein conserved region" evidence="7">
    <location>
        <begin position="102"/>
        <end position="271"/>
    </location>
</feature>
<evidence type="ECO:0000313" key="8">
    <source>
        <dbReference type="EMBL" id="EGW33289.1"/>
    </source>
</evidence>
<evidence type="ECO:0000256" key="3">
    <source>
        <dbReference type="ARBA" id="ARBA00023015"/>
    </source>
</evidence>
<evidence type="ECO:0000313" key="9">
    <source>
        <dbReference type="Proteomes" id="UP000000709"/>
    </source>
</evidence>
<dbReference type="AlphaFoldDB" id="G3ALP6"/>
<comment type="similarity">
    <text evidence="2">Belongs to the TAF7 family.</text>
</comment>
<dbReference type="OMA" id="KWEKMQN"/>
<feature type="region of interest" description="Disordered" evidence="6">
    <location>
        <begin position="1"/>
        <end position="54"/>
    </location>
</feature>
<feature type="compositionally biased region" description="Acidic residues" evidence="6">
    <location>
        <begin position="460"/>
        <end position="487"/>
    </location>
</feature>
<evidence type="ECO:0000256" key="6">
    <source>
        <dbReference type="SAM" id="MobiDB-lite"/>
    </source>
</evidence>
<name>G3ALP6_SPAPN</name>
<dbReference type="OrthoDB" id="153872at2759"/>
<dbReference type="EMBL" id="GL996501">
    <property type="protein sequence ID" value="EGW33289.1"/>
    <property type="molecule type" value="Genomic_DNA"/>
</dbReference>
<feature type="compositionally biased region" description="Acidic residues" evidence="6">
    <location>
        <begin position="327"/>
        <end position="375"/>
    </location>
</feature>
<evidence type="ECO:0000256" key="4">
    <source>
        <dbReference type="ARBA" id="ARBA00023163"/>
    </source>
</evidence>
<feature type="compositionally biased region" description="Low complexity" evidence="6">
    <location>
        <begin position="287"/>
        <end position="300"/>
    </location>
</feature>
<keyword evidence="5" id="KW-0539">Nucleus</keyword>
<keyword evidence="4" id="KW-0804">Transcription</keyword>
<feature type="region of interest" description="Disordered" evidence="6">
    <location>
        <begin position="324"/>
        <end position="386"/>
    </location>
</feature>
<keyword evidence="3" id="KW-0805">Transcription regulation</keyword>
<evidence type="ECO:0000256" key="2">
    <source>
        <dbReference type="ARBA" id="ARBA00009368"/>
    </source>
</evidence>
<dbReference type="Proteomes" id="UP000000709">
    <property type="component" value="Unassembled WGS sequence"/>
</dbReference>
<feature type="compositionally biased region" description="Low complexity" evidence="6">
    <location>
        <begin position="11"/>
        <end position="25"/>
    </location>
</feature>
<dbReference type="HOGENOM" id="CLU_016434_2_1_1"/>
<comment type="subcellular location">
    <subcellularLocation>
        <location evidence="1">Nucleus</location>
    </subcellularLocation>
</comment>
<dbReference type="Pfam" id="PF04658">
    <property type="entry name" value="TAFII55_N"/>
    <property type="match status" value="1"/>
</dbReference>
<accession>G3ALP6</accession>
<dbReference type="GeneID" id="18875361"/>
<feature type="region of interest" description="Disordered" evidence="6">
    <location>
        <begin position="441"/>
        <end position="487"/>
    </location>
</feature>
<feature type="region of interest" description="Disordered" evidence="6">
    <location>
        <begin position="284"/>
        <end position="309"/>
    </location>
</feature>
<evidence type="ECO:0000256" key="5">
    <source>
        <dbReference type="ARBA" id="ARBA00023242"/>
    </source>
</evidence>
<dbReference type="PANTHER" id="PTHR12228">
    <property type="entry name" value="TRANSCRIPTION INITIATION FACTOR TFIID 55 KD SUBUNIT-RELATED"/>
    <property type="match status" value="1"/>
</dbReference>
<dbReference type="PANTHER" id="PTHR12228:SF0">
    <property type="entry name" value="TATA-BOX BINDING PROTEIN ASSOCIATED FACTOR 7"/>
    <property type="match status" value="1"/>
</dbReference>
<dbReference type="KEGG" id="spaa:SPAPADRAFT_71151"/>
<dbReference type="RefSeq" id="XP_007374804.1">
    <property type="nucleotide sequence ID" value="XM_007374742.1"/>
</dbReference>
<evidence type="ECO:0000259" key="7">
    <source>
        <dbReference type="SMART" id="SM01370"/>
    </source>
</evidence>
<dbReference type="STRING" id="619300.G3ALP6"/>
<dbReference type="InParanoid" id="G3ALP6"/>
<dbReference type="FunCoup" id="G3ALP6">
    <property type="interactions" value="230"/>
</dbReference>
<dbReference type="GO" id="GO:0051123">
    <property type="term" value="P:RNA polymerase II preinitiation complex assembly"/>
    <property type="evidence" value="ECO:0007669"/>
    <property type="project" value="TreeGrafter"/>
</dbReference>
<sequence length="487" mass="55817">MALKLKLKVPSASASNSASSAASPKETPPLPKLKIKPPSVKRPSTDDTAAPPIKKIKINLGTGTVKSSEAPRSVPRVRIKPTRVPGEGYDSEAPDLEDDPLIEQGIIIRFLNDANLDFVSNAVDSGDLTGINIKWITRDKAVININGTLYSARLIDLPTVTELYKTIDRKNIFKTFDICQILLVLHEINPAQLKHDKDFEVPPEYIFQHPFYNHVKNNEIKQKKLVFKHGLLSPFEDIYRRFRPTKADHRVMEDIESRVNELIKLDNDAEESHFELIDKKEQQLRFTSSATPSAVSTPVPLKSESEPVDEVDDIELHLEEELNKVLDEDENMFEPSGEQEEEQEEAEEESEAEEEEEEEEEEQESEEEEDEEDEEGKSGKQHVKLLEEEITELEKAVEHHKKNLATASSKMLRMKFQNTYSSLKSSLDQKKRLLAKYMEEQEQLQLKSEPNKAIVHHDDHDEDEEEEDEEEDEDKQDENLDDIDDLF</sequence>
<dbReference type="SMART" id="SM01370">
    <property type="entry name" value="TAFII55_N"/>
    <property type="match status" value="1"/>
</dbReference>